<name>A0A839F0D1_9HYPH</name>
<proteinExistence type="predicted"/>
<dbReference type="Proteomes" id="UP000549052">
    <property type="component" value="Unassembled WGS sequence"/>
</dbReference>
<keyword evidence="1" id="KW-0812">Transmembrane</keyword>
<organism evidence="2 3">
    <name type="scientific">Phyllobacterium myrsinacearum</name>
    <dbReference type="NCBI Taxonomy" id="28101"/>
    <lineage>
        <taxon>Bacteria</taxon>
        <taxon>Pseudomonadati</taxon>
        <taxon>Pseudomonadota</taxon>
        <taxon>Alphaproteobacteria</taxon>
        <taxon>Hyphomicrobiales</taxon>
        <taxon>Phyllobacteriaceae</taxon>
        <taxon>Phyllobacterium</taxon>
    </lineage>
</organism>
<keyword evidence="1" id="KW-0472">Membrane</keyword>
<protein>
    <recommendedName>
        <fullName evidence="4">YcxB-like protein domain-containing protein</fullName>
    </recommendedName>
</protein>
<dbReference type="AlphaFoldDB" id="A0A839F0D1"/>
<keyword evidence="1" id="KW-1133">Transmembrane helix</keyword>
<sequence>MTERYPGSVPKIWASPDRPGFSKTFEFELDDHLDIQHLTRQTLPLGPALGAAGFIALFAGLMLNFDKWQAGNKAEFTAYVAIIVIAGMLVGALLLKPLRRLLRHIYYKRLAKSGAIGKPITSTVDKDGVTFTVSGQTITCPWDTLYALEEDAGTFYFWMSKTAAHAWPARLFASDEDRQVFRDSVQNWSGRQIASPALLARLGVHGRANLPD</sequence>
<evidence type="ECO:0000313" key="3">
    <source>
        <dbReference type="Proteomes" id="UP000549052"/>
    </source>
</evidence>
<comment type="caution">
    <text evidence="2">The sequence shown here is derived from an EMBL/GenBank/DDBJ whole genome shotgun (WGS) entry which is preliminary data.</text>
</comment>
<evidence type="ECO:0000256" key="1">
    <source>
        <dbReference type="SAM" id="Phobius"/>
    </source>
</evidence>
<reference evidence="2 3" key="1">
    <citation type="submission" date="2020-07" db="EMBL/GenBank/DDBJ databases">
        <title>Genomic Encyclopedia of Type Strains, Phase IV (KMG-V): Genome sequencing to study the core and pangenomes of soil and plant-associated prokaryotes.</title>
        <authorList>
            <person name="Whitman W."/>
        </authorList>
    </citation>
    <scope>NUCLEOTIDE SEQUENCE [LARGE SCALE GENOMIC DNA]</scope>
    <source>
        <strain evidence="2 3">AN3</strain>
    </source>
</reference>
<gene>
    <name evidence="2" type="ORF">FHW16_005815</name>
</gene>
<keyword evidence="3" id="KW-1185">Reference proteome</keyword>
<dbReference type="EMBL" id="JACGXN010000022">
    <property type="protein sequence ID" value="MBA8882067.1"/>
    <property type="molecule type" value="Genomic_DNA"/>
</dbReference>
<accession>A0A839F0D1</accession>
<feature type="transmembrane region" description="Helical" evidence="1">
    <location>
        <begin position="45"/>
        <end position="64"/>
    </location>
</feature>
<evidence type="ECO:0008006" key="4">
    <source>
        <dbReference type="Google" id="ProtNLM"/>
    </source>
</evidence>
<evidence type="ECO:0000313" key="2">
    <source>
        <dbReference type="EMBL" id="MBA8882067.1"/>
    </source>
</evidence>
<dbReference type="RefSeq" id="WP_182552768.1">
    <property type="nucleotide sequence ID" value="NZ_JACGXN010000022.1"/>
</dbReference>
<feature type="transmembrane region" description="Helical" evidence="1">
    <location>
        <begin position="76"/>
        <end position="95"/>
    </location>
</feature>